<dbReference type="AlphaFoldDB" id="A0A2P2P1B3"/>
<name>A0A2P2P1B3_RHIMU</name>
<evidence type="ECO:0000313" key="1">
    <source>
        <dbReference type="EMBL" id="MBX48449.1"/>
    </source>
</evidence>
<dbReference type="EMBL" id="GGEC01067965">
    <property type="protein sequence ID" value="MBX48449.1"/>
    <property type="molecule type" value="Transcribed_RNA"/>
</dbReference>
<proteinExistence type="predicted"/>
<reference evidence="1" key="1">
    <citation type="submission" date="2018-02" db="EMBL/GenBank/DDBJ databases">
        <title>Rhizophora mucronata_Transcriptome.</title>
        <authorList>
            <person name="Meera S.P."/>
            <person name="Sreeshan A."/>
            <person name="Augustine A."/>
        </authorList>
    </citation>
    <scope>NUCLEOTIDE SEQUENCE</scope>
    <source>
        <tissue evidence="1">Leaf</tissue>
    </source>
</reference>
<sequence length="59" mass="6904">MSMSYLFLPSRQLGDFNCCTIASNTLCPIYLARKTKWIKIATPSRDFRTIIIVDWRSLF</sequence>
<organism evidence="1">
    <name type="scientific">Rhizophora mucronata</name>
    <name type="common">Asiatic mangrove</name>
    <dbReference type="NCBI Taxonomy" id="61149"/>
    <lineage>
        <taxon>Eukaryota</taxon>
        <taxon>Viridiplantae</taxon>
        <taxon>Streptophyta</taxon>
        <taxon>Embryophyta</taxon>
        <taxon>Tracheophyta</taxon>
        <taxon>Spermatophyta</taxon>
        <taxon>Magnoliopsida</taxon>
        <taxon>eudicotyledons</taxon>
        <taxon>Gunneridae</taxon>
        <taxon>Pentapetalae</taxon>
        <taxon>rosids</taxon>
        <taxon>fabids</taxon>
        <taxon>Malpighiales</taxon>
        <taxon>Rhizophoraceae</taxon>
        <taxon>Rhizophora</taxon>
    </lineage>
</organism>
<accession>A0A2P2P1B3</accession>
<protein>
    <submittedName>
        <fullName evidence="1">Uncharacterized protein</fullName>
    </submittedName>
</protein>